<dbReference type="Pfam" id="PF01061">
    <property type="entry name" value="ABC2_membrane"/>
    <property type="match status" value="2"/>
</dbReference>
<dbReference type="Pfam" id="PF00067">
    <property type="entry name" value="p450"/>
    <property type="match status" value="1"/>
</dbReference>
<protein>
    <submittedName>
        <fullName evidence="16">Multidrug resistance protein</fullName>
    </submittedName>
</protein>
<dbReference type="InterPro" id="IPR010929">
    <property type="entry name" value="PDR_CDR_ABC"/>
</dbReference>
<dbReference type="InterPro" id="IPR002403">
    <property type="entry name" value="Cyt_P450_E_grp-IV"/>
</dbReference>
<dbReference type="CDD" id="cd03232">
    <property type="entry name" value="ABCG_PDR_domain2"/>
    <property type="match status" value="1"/>
</dbReference>
<feature type="domain" description="ABC transporter" evidence="15">
    <location>
        <begin position="1239"/>
        <end position="1482"/>
    </location>
</feature>
<feature type="transmembrane region" description="Helical" evidence="14">
    <location>
        <begin position="1845"/>
        <end position="1863"/>
    </location>
</feature>
<feature type="domain" description="ABC transporter" evidence="15">
    <location>
        <begin position="536"/>
        <end position="787"/>
    </location>
</feature>
<comment type="similarity">
    <text evidence="3">Belongs to the ABC transporter superfamily. ABCG family. PDR (TC 3.A.1.205) subfamily.</text>
</comment>
<organism evidence="16 17">
    <name type="scientific">Neofusicoccum ribis</name>
    <dbReference type="NCBI Taxonomy" id="45134"/>
    <lineage>
        <taxon>Eukaryota</taxon>
        <taxon>Fungi</taxon>
        <taxon>Dikarya</taxon>
        <taxon>Ascomycota</taxon>
        <taxon>Pezizomycotina</taxon>
        <taxon>Dothideomycetes</taxon>
        <taxon>Dothideomycetes incertae sedis</taxon>
        <taxon>Botryosphaeriales</taxon>
        <taxon>Botryosphaeriaceae</taxon>
        <taxon>Neofusicoccum</taxon>
    </lineage>
</organism>
<dbReference type="PROSITE" id="PS50893">
    <property type="entry name" value="ABC_TRANSPORTER_2"/>
    <property type="match status" value="2"/>
</dbReference>
<dbReference type="SUPFAM" id="SSF52540">
    <property type="entry name" value="P-loop containing nucleoside triphosphate hydrolases"/>
    <property type="match status" value="2"/>
</dbReference>
<evidence type="ECO:0000256" key="9">
    <source>
        <dbReference type="ARBA" id="ARBA00022840"/>
    </source>
</evidence>
<dbReference type="Pfam" id="PF00005">
    <property type="entry name" value="ABC_tran"/>
    <property type="match status" value="2"/>
</dbReference>
<keyword evidence="5" id="KW-0813">Transport</keyword>
<evidence type="ECO:0000256" key="6">
    <source>
        <dbReference type="ARBA" id="ARBA00022692"/>
    </source>
</evidence>
<dbReference type="CDD" id="cd11040">
    <property type="entry name" value="CYP7_CYP8-like"/>
    <property type="match status" value="1"/>
</dbReference>
<comment type="caution">
    <text evidence="16">The sequence shown here is derived from an EMBL/GenBank/DDBJ whole genome shotgun (WGS) entry which is preliminary data.</text>
</comment>
<feature type="transmembrane region" description="Helical" evidence="14">
    <location>
        <begin position="1726"/>
        <end position="1750"/>
    </location>
</feature>
<feature type="region of interest" description="Disordered" evidence="13">
    <location>
        <begin position="398"/>
        <end position="419"/>
    </location>
</feature>
<evidence type="ECO:0000313" key="17">
    <source>
        <dbReference type="Proteomes" id="UP001521116"/>
    </source>
</evidence>
<keyword evidence="17" id="KW-1185">Reference proteome</keyword>
<keyword evidence="11" id="KW-0408">Iron</keyword>
<feature type="compositionally biased region" description="Basic and acidic residues" evidence="13">
    <location>
        <begin position="398"/>
        <end position="407"/>
    </location>
</feature>
<feature type="transmembrane region" description="Helical" evidence="14">
    <location>
        <begin position="902"/>
        <end position="922"/>
    </location>
</feature>
<sequence>MLRSRDACEELSPLRIKLFTQEVVLVRGKENIEELWDQSRLSSSTAIFSFVLRNMFGMAKAPARRYMLDNSGSGVRAHPKSNVLPHNRIDYRTHLCLQQFLLGSGLVPLFDRFHRLFSARLERLDVGLDSWVEMPDFVEFMALEITPATVTAMCGPVLLQLSPDFPRLFWEYNDWIPSFSKGLPRFLIPRAYAVRDKLLGTIKAWHQYATEQTSKLDTKSDGEAIGEANGEADAFWGSKFFRERQQTLLAVDDYDADAIASEDFGSIWGFNTNAILASIWATLDVFRDAELLERVRRDVELCRSGAGRLDIDKLLKRPLLQSIYAETLRLRVHVYISRFAEHEELSVGEWSIPKKSAVLVSTTPAHLDPDAWNTGRDGRHPVDAFWADRFLVHPGDAERTGPLRRSSEAGAARRRCDSVVGDDDSNEPVFSADNISGSWFPYGGGVRMCPGRQFAKREVLLTLALMASLFDVEEPQLDPCGEHFDRRTWLRTVAAANEKRGPRKTLGVAFRGLSVHGERSTLEFQRTVGNYALCLARRLGQSFAHRTARVDILRHVHGLVQSGELLLVLGRPGSGCSTLLKTLAGETYGLRLGRESYMNYQGIPADTMRAEFRGEYLYAAENDIHFPELTVGETLGFAAQARAPRVLLPGMTRDEHAQYMRDVVMSLLNLSSACDTKLGNEFIRGVSGGERKRVSIAEAFVGWSPLQCWDNSTRGLDSSTALDFIRTLRDFTTITGSAAIMTIYQGSQAMYDLFDKVTVLYEGRQIFFGSTKRAKSYFEELGFQCPDGATTADFLTSLTHPAEARELIRDGCQDHVPRTPDEFMDIWMKSPDHAKLLDDIDAFDRRFPLGGDQLDVFRRARQAEKDNALQSNSPYTISLPKQVQLCMGRGFRRLRNEWSPPVSNVVGNAIMAIIVGSLFYNISKDTTSFYNRGVLIFFASLLNAFMSAFEVLTMWAQRPIVEKHGRYALYRPAAEALSSMICDLPNKVITSLFFNLALYFMTNLRRTPAAFFTFYLFSFVSLLTMSMFFRMVGSISRTVEQTMAPVGIFLANYMIYTGFVIPSNYMHPWLRWVGYIDPVSYAFESLMINEFHGVRYPCASYVPQGPAYAGVSADQRICAAVAAVPGQDFVDGGAYIAENYGYYYSHKWRQVHPNIARNLGILFAMMVFFCGVHLLAAEFIQAQKSKGEVLLFRRGNAPDLKETDEEAVARSSVACPKANYATRPGGGIPAGIQQQTAVFHWDSISYDIKVGKSTKKILDEVDGWVKPGTLTALMGATGAGKTTLLDVLACRASLGVVTGKAMVNGRQRDSGFQRKTGYVQQMDLHLPTTTVREALTFSALLRQPKTIPKSEKLAYVEEVIQMLEMEAYADAIVGVPGEGLNVEQRKRLTIAVEMAAKPEFLLFLDEPTSGLDSQTAWSICTLLRKLASNGQSILCTIHQPSALLFQAFDQLLLLEKPGKTIYFGPIGEDSRAVIDYFEGNGARPCEPGENPAEWLLEVSKSSTEMAQRWRESAQKRAVKKQLANYVATLAQSCPENVDSNSLHRFAEPFFVQLYEVTKRAFQEHWRSPTYFWSMFFLCTGTAFFIGFSFWMSPNTIQGLQNQVFAVFLILTMFTNIMQLVMPKFTANRALAEARELPSKTYSWKVFILSNILLEIPWQTLISVTVFLVWYFPLGMYSTALDTNTQHERAGLMLLLIWAFMVFSSTFSHLVVAGVEHAQTAIHLAQLFYYLLLIFCGVLVNVAVFPGFWVFMYRVSPLTYLVSGMIAAGVANAEVKCSNVEVLHFDAPPGQSCGEYLAAYTGYAGGRVLNPNESGQCSFCEIVGTDAYLSNVGIDYNERWRNLGLMFAYIIFNIGGTFLLYWVARGADYWMQGYVTPQTGSKGLAAHKYLDQRDPKDPALGATSNSPIATPASTLRWPYLLHLCYARAPAPPQPPLDRSFGIVISALGTPGSMDPASVVSMAGACLTLVTRTVKDVNDIVGKWRKMDQKVSLIVARLNTIKITMVQLEKWLRSEHEVSGTMGEDLHGAIEACSIVVQEIQLYVKSAQRGWLTGRIHYLWDEGQFLQFSGALDSQIAALGLFTNVILL</sequence>
<feature type="transmembrane region" description="Helical" evidence="14">
    <location>
        <begin position="1009"/>
        <end position="1030"/>
    </location>
</feature>
<dbReference type="EMBL" id="JAJVDC020000005">
    <property type="protein sequence ID" value="KAL1636863.1"/>
    <property type="molecule type" value="Genomic_DNA"/>
</dbReference>
<comment type="cofactor">
    <cofactor evidence="1">
        <name>heme</name>
        <dbReference type="ChEBI" id="CHEBI:30413"/>
    </cofactor>
</comment>
<feature type="transmembrane region" description="Helical" evidence="14">
    <location>
        <begin position="934"/>
        <end position="956"/>
    </location>
</feature>
<dbReference type="InterPro" id="IPR003593">
    <property type="entry name" value="AAA+_ATPase"/>
</dbReference>
<evidence type="ECO:0000256" key="13">
    <source>
        <dbReference type="SAM" id="MobiDB-lite"/>
    </source>
</evidence>
<dbReference type="InterPro" id="IPR027417">
    <property type="entry name" value="P-loop_NTPase"/>
</dbReference>
<dbReference type="Pfam" id="PF06422">
    <property type="entry name" value="PDR_CDR"/>
    <property type="match status" value="1"/>
</dbReference>
<dbReference type="CDD" id="cd03233">
    <property type="entry name" value="ABCG_PDR_domain1"/>
    <property type="match status" value="1"/>
</dbReference>
<dbReference type="InterPro" id="IPR017871">
    <property type="entry name" value="ABC_transporter-like_CS"/>
</dbReference>
<evidence type="ECO:0000256" key="2">
    <source>
        <dbReference type="ARBA" id="ARBA00004141"/>
    </source>
</evidence>
<dbReference type="Gene3D" id="1.10.630.10">
    <property type="entry name" value="Cytochrome P450"/>
    <property type="match status" value="1"/>
</dbReference>
<evidence type="ECO:0000313" key="16">
    <source>
        <dbReference type="EMBL" id="KAL1636863.1"/>
    </source>
</evidence>
<dbReference type="SUPFAM" id="SSF48264">
    <property type="entry name" value="Cytochrome P450"/>
    <property type="match status" value="1"/>
</dbReference>
<evidence type="ECO:0000256" key="5">
    <source>
        <dbReference type="ARBA" id="ARBA00022448"/>
    </source>
</evidence>
<dbReference type="InterPro" id="IPR013525">
    <property type="entry name" value="ABC2_TM"/>
</dbReference>
<dbReference type="InterPro" id="IPR034001">
    <property type="entry name" value="ABCG_PDR_1"/>
</dbReference>
<feature type="transmembrane region" description="Helical" evidence="14">
    <location>
        <begin position="1042"/>
        <end position="1061"/>
    </location>
</feature>
<dbReference type="Pfam" id="PF19055">
    <property type="entry name" value="ABC2_membrane_7"/>
    <property type="match status" value="1"/>
</dbReference>
<dbReference type="SMART" id="SM00382">
    <property type="entry name" value="AAA"/>
    <property type="match status" value="2"/>
</dbReference>
<feature type="transmembrane region" description="Helical" evidence="14">
    <location>
        <begin position="1645"/>
        <end position="1671"/>
    </location>
</feature>
<evidence type="ECO:0000256" key="12">
    <source>
        <dbReference type="ARBA" id="ARBA00023136"/>
    </source>
</evidence>
<reference evidence="16 17" key="1">
    <citation type="submission" date="2024-02" db="EMBL/GenBank/DDBJ databases">
        <title>De novo assembly and annotation of 12 fungi associated with fruit tree decline syndrome in Ontario, Canada.</title>
        <authorList>
            <person name="Sulman M."/>
            <person name="Ellouze W."/>
            <person name="Ilyukhin E."/>
        </authorList>
    </citation>
    <scope>NUCLEOTIDE SEQUENCE [LARGE SCALE GENOMIC DNA]</scope>
    <source>
        <strain evidence="16 17">M1-105</strain>
    </source>
</reference>
<keyword evidence="10 14" id="KW-1133">Transmembrane helix</keyword>
<feature type="transmembrane region" description="Helical" evidence="14">
    <location>
        <begin position="1603"/>
        <end position="1624"/>
    </location>
</feature>
<gene>
    <name evidence="16" type="primary">CDR1_1</name>
    <name evidence="16" type="ORF">SLS56_000957</name>
</gene>
<dbReference type="Gene3D" id="3.40.50.300">
    <property type="entry name" value="P-loop containing nucleotide triphosphate hydrolases"/>
    <property type="match status" value="2"/>
</dbReference>
<feature type="transmembrane region" description="Helical" evidence="14">
    <location>
        <begin position="1569"/>
        <end position="1591"/>
    </location>
</feature>
<evidence type="ECO:0000256" key="8">
    <source>
        <dbReference type="ARBA" id="ARBA00022741"/>
    </source>
</evidence>
<keyword evidence="12 14" id="KW-0472">Membrane</keyword>
<keyword evidence="7" id="KW-0479">Metal-binding</keyword>
<keyword evidence="6 14" id="KW-0812">Transmembrane</keyword>
<dbReference type="PRINTS" id="PR00465">
    <property type="entry name" value="EP450IV"/>
</dbReference>
<comment type="subcellular location">
    <subcellularLocation>
        <location evidence="2">Membrane</location>
        <topology evidence="2">Multi-pass membrane protein</topology>
    </subcellularLocation>
</comment>
<dbReference type="Proteomes" id="UP001521116">
    <property type="component" value="Unassembled WGS sequence"/>
</dbReference>
<accession>A0ABR3TBC8</accession>
<keyword evidence="8" id="KW-0547">Nucleotide-binding</keyword>
<evidence type="ECO:0000256" key="1">
    <source>
        <dbReference type="ARBA" id="ARBA00001971"/>
    </source>
</evidence>
<dbReference type="InterPro" id="IPR043926">
    <property type="entry name" value="ABCG_dom"/>
</dbReference>
<dbReference type="InterPro" id="IPR003439">
    <property type="entry name" value="ABC_transporter-like_ATP-bd"/>
</dbReference>
<evidence type="ECO:0000256" key="11">
    <source>
        <dbReference type="ARBA" id="ARBA00023004"/>
    </source>
</evidence>
<evidence type="ECO:0000256" key="14">
    <source>
        <dbReference type="SAM" id="Phobius"/>
    </source>
</evidence>
<dbReference type="PANTHER" id="PTHR19241">
    <property type="entry name" value="ATP-BINDING CASSETTE TRANSPORTER"/>
    <property type="match status" value="1"/>
</dbReference>
<feature type="transmembrane region" description="Helical" evidence="14">
    <location>
        <begin position="1155"/>
        <end position="1176"/>
    </location>
</feature>
<comment type="similarity">
    <text evidence="4">Belongs to the cytochrome P450 family.</text>
</comment>
<proteinExistence type="inferred from homology"/>
<evidence type="ECO:0000256" key="4">
    <source>
        <dbReference type="ARBA" id="ARBA00010617"/>
    </source>
</evidence>
<dbReference type="InterPro" id="IPR034003">
    <property type="entry name" value="ABCG_PDR_2"/>
</dbReference>
<evidence type="ECO:0000256" key="3">
    <source>
        <dbReference type="ARBA" id="ARBA00006012"/>
    </source>
</evidence>
<evidence type="ECO:0000256" key="10">
    <source>
        <dbReference type="ARBA" id="ARBA00022989"/>
    </source>
</evidence>
<name>A0ABR3TBC8_9PEZI</name>
<evidence type="ECO:0000259" key="15">
    <source>
        <dbReference type="PROSITE" id="PS50893"/>
    </source>
</evidence>
<feature type="transmembrane region" description="Helical" evidence="14">
    <location>
        <begin position="1691"/>
        <end position="1714"/>
    </location>
</feature>
<keyword evidence="9" id="KW-0067">ATP-binding</keyword>
<dbReference type="InterPro" id="IPR036396">
    <property type="entry name" value="Cyt_P450_sf"/>
</dbReference>
<dbReference type="InterPro" id="IPR001128">
    <property type="entry name" value="Cyt_P450"/>
</dbReference>
<evidence type="ECO:0000256" key="7">
    <source>
        <dbReference type="ARBA" id="ARBA00022723"/>
    </source>
</evidence>
<dbReference type="PROSITE" id="PS00211">
    <property type="entry name" value="ABC_TRANSPORTER_1"/>
    <property type="match status" value="1"/>
</dbReference>